<proteinExistence type="predicted"/>
<name>A0A091CMV5_FUKDA</name>
<reference evidence="1 2" key="1">
    <citation type="submission" date="2013-11" db="EMBL/GenBank/DDBJ databases">
        <title>The Damaraland mole rat (Fukomys damarensis) genome and evolution of African mole rats.</title>
        <authorList>
            <person name="Gladyshev V.N."/>
            <person name="Fang X."/>
        </authorList>
    </citation>
    <scope>NUCLEOTIDE SEQUENCE [LARGE SCALE GENOMIC DNA]</scope>
    <source>
        <tissue evidence="1">Liver</tissue>
    </source>
</reference>
<organism evidence="1 2">
    <name type="scientific">Fukomys damarensis</name>
    <name type="common">Damaraland mole rat</name>
    <name type="synonym">Cryptomys damarensis</name>
    <dbReference type="NCBI Taxonomy" id="885580"/>
    <lineage>
        <taxon>Eukaryota</taxon>
        <taxon>Metazoa</taxon>
        <taxon>Chordata</taxon>
        <taxon>Craniata</taxon>
        <taxon>Vertebrata</taxon>
        <taxon>Euteleostomi</taxon>
        <taxon>Mammalia</taxon>
        <taxon>Eutheria</taxon>
        <taxon>Euarchontoglires</taxon>
        <taxon>Glires</taxon>
        <taxon>Rodentia</taxon>
        <taxon>Hystricomorpha</taxon>
        <taxon>Bathyergidae</taxon>
        <taxon>Fukomys</taxon>
    </lineage>
</organism>
<dbReference type="EMBL" id="KN125130">
    <property type="protein sequence ID" value="KFO19257.1"/>
    <property type="molecule type" value="Genomic_DNA"/>
</dbReference>
<evidence type="ECO:0000313" key="1">
    <source>
        <dbReference type="EMBL" id="KFO19257.1"/>
    </source>
</evidence>
<accession>A0A091CMV5</accession>
<protein>
    <submittedName>
        <fullName evidence="1">Uncharacterized protein</fullName>
    </submittedName>
</protein>
<evidence type="ECO:0000313" key="2">
    <source>
        <dbReference type="Proteomes" id="UP000028990"/>
    </source>
</evidence>
<sequence length="253" mass="28126">MVLPMQGHVALVVVYGSLVDCEHPVLGWVDSRHSLTSYRVAGFQISLHATVVYVSFQNPERWLSSTWLWKQTREMVLPMQGHVALVVVYGSLVDCEHPVLGWVDSQHSLTSYRVAGFQISLHVTVVYVSKGSSVSNETVRSFNACAEVDEDRRDFPIQRRTHPALLYCLETGMNIPLAQVLYFMAISDFSIPAAPVTLAALHDVTFVLAALWPPSPHNTFPSGTHPSEHLLPKPKCLSSLYCGHQLTMSEVDT</sequence>
<keyword evidence="2" id="KW-1185">Reference proteome</keyword>
<gene>
    <name evidence="1" type="ORF">H920_19360</name>
</gene>
<dbReference type="AlphaFoldDB" id="A0A091CMV5"/>
<dbReference type="Proteomes" id="UP000028990">
    <property type="component" value="Unassembled WGS sequence"/>
</dbReference>